<feature type="region of interest" description="Disordered" evidence="1">
    <location>
        <begin position="502"/>
        <end position="569"/>
    </location>
</feature>
<feature type="compositionally biased region" description="Polar residues" evidence="1">
    <location>
        <begin position="532"/>
        <end position="550"/>
    </location>
</feature>
<protein>
    <submittedName>
        <fullName evidence="3">Uncharacterized protein</fullName>
    </submittedName>
</protein>
<feature type="compositionally biased region" description="Basic and acidic residues" evidence="1">
    <location>
        <begin position="641"/>
        <end position="706"/>
    </location>
</feature>
<feature type="region of interest" description="Disordered" evidence="1">
    <location>
        <begin position="91"/>
        <end position="132"/>
    </location>
</feature>
<feature type="compositionally biased region" description="Low complexity" evidence="1">
    <location>
        <begin position="1079"/>
        <end position="1116"/>
    </location>
</feature>
<keyword evidence="4" id="KW-1185">Reference proteome</keyword>
<organism evidence="3 4">
    <name type="scientific">Coprinopsis marcescibilis</name>
    <name type="common">Agaric fungus</name>
    <name type="synonym">Psathyrella marcescibilis</name>
    <dbReference type="NCBI Taxonomy" id="230819"/>
    <lineage>
        <taxon>Eukaryota</taxon>
        <taxon>Fungi</taxon>
        <taxon>Dikarya</taxon>
        <taxon>Basidiomycota</taxon>
        <taxon>Agaricomycotina</taxon>
        <taxon>Agaricomycetes</taxon>
        <taxon>Agaricomycetidae</taxon>
        <taxon>Agaricales</taxon>
        <taxon>Agaricineae</taxon>
        <taxon>Psathyrellaceae</taxon>
        <taxon>Coprinopsis</taxon>
    </lineage>
</organism>
<feature type="compositionally biased region" description="Basic residues" evidence="1">
    <location>
        <begin position="386"/>
        <end position="397"/>
    </location>
</feature>
<feature type="compositionally biased region" description="Low complexity" evidence="1">
    <location>
        <begin position="963"/>
        <end position="981"/>
    </location>
</feature>
<dbReference type="OrthoDB" id="9451547at2759"/>
<feature type="compositionally biased region" description="Low complexity" evidence="1">
    <location>
        <begin position="795"/>
        <end position="804"/>
    </location>
</feature>
<feature type="transmembrane region" description="Helical" evidence="2">
    <location>
        <begin position="27"/>
        <end position="47"/>
    </location>
</feature>
<sequence length="1288" mass="134349">MDYSESADILGQPTLQISKLEAQGSKFSTATGLFYILLLSVCVFVGVRIRREVLAWQEKSYKLETRRRHGIPDNDRRPFNVAYAAAMLAREEREKQSGNPQRRTLSKPVQNPAAAGNTHDSHPDQTLRNRSDRFRSSASIILPGAYVPSYVQSSNLRNGTNDLTRPSPSRSAFNEASNPRKAVQQQAKANYQSTGLRRHAARENFNTSSDNDVQKRGFDDEGSDDNEPSKKTRIEGDDPIDGDEDALWHSRASSSKRPAKRTYGHDDEDYERIRDKRARKVSLEKNGRVVEYEDMDIDEEMDEVPDMASGVRGKKRDRAEAGSTFGGDDDSAPEDDAKNRHSRRKRRTFSKRKSEVGPFVAGHKRDRDIDLEDEEMGTPSEAGTLRKSRHKKGKRQSHVNEYDDFLNGSDISIDESLASSGSRRPRRIGEEWESNGVRYKIGLNGQRLRQELVKKARNKFVMPQDSVHPDRNAALEVFVETWLTEEEYQAAKDQMLLAWQDTPQQSAEPESKPSTPAPKPTPVRTVGKDLLWQSTSASPHPSPPNGSSLDSPLDASTIRPKGLRNSGRYSVGATGLRINTFEKTSSISARRIASTSLANASLASPSSSLSDKTNYVRPRNLSKWEKQEVEAKAMAQLRSIGKAESEAKEKAEREKADQERERQLREKLVKEQQEKERLERERVEKERRDKEAREREAREKEAKAREAAAAAAAAVPKVPTITVTQPADSKPAAPAPSAFSFGPSTSAAPAPAAPATQSTGQALTNAFFAPSAAPSNATAPKPEDKPAAGMFAFKPTAPAAPTAANSGFSFGPSSNDVKPAASPVAAPPAASTFSFGPSSNTAKPATAAPAGSTSSFPFGPSSSSTAAKPSPFGQPSNTEKKEQPAAPAGGLFSRLGPPSGAPATNGSVFGQPSGAPAAGGNVFGQPSASNRSAFGQPASNTAPTNGTTAPAANGGVKFSFGKPADGAPASSSSLSGALGDSNKPAAALSGGSVFGFNKTHAAPPVPADLSKPTPGMFSFTKSPGKSPEASKSAFGGATSNAGGDTAKSAFGGAGGTKSAFGSNEAPKSAFGPTPAFGSNNTGTFGSAGFGASNAAAGSSSTSSPFGQQSSVFGSSGTQDKGKEVPKPAFGGFGGSSGSTTNGSGIFGAGAGGGGAFGKPAGGNSNTTTTTPTAATTAPKFSFGPSTSGSGVTETPKQASGFGFGSGAATSTPAGNPPSSSTAGGSGFNFNFKGTAGATTTPQSGSAFGGPSQPASAFGFGTPTNNNSTSANVSTTPAGTPASVFSFGK</sequence>
<evidence type="ECO:0000256" key="1">
    <source>
        <dbReference type="SAM" id="MobiDB-lite"/>
    </source>
</evidence>
<feature type="compositionally biased region" description="Acidic residues" evidence="1">
    <location>
        <begin position="292"/>
        <end position="305"/>
    </location>
</feature>
<feature type="compositionally biased region" description="Polar residues" evidence="1">
    <location>
        <begin position="1183"/>
        <end position="1197"/>
    </location>
</feature>
<keyword evidence="2" id="KW-0472">Membrane</keyword>
<evidence type="ECO:0000313" key="3">
    <source>
        <dbReference type="EMBL" id="TFK28933.1"/>
    </source>
</evidence>
<feature type="compositionally biased region" description="Polar residues" evidence="1">
    <location>
        <begin position="1212"/>
        <end position="1222"/>
    </location>
</feature>
<feature type="compositionally biased region" description="Basic and acidic residues" evidence="1">
    <location>
        <begin position="281"/>
        <end position="291"/>
    </location>
</feature>
<gene>
    <name evidence="3" type="ORF">FA15DRAFT_664569</name>
</gene>
<dbReference type="STRING" id="230819.A0A5C3L8W5"/>
<feature type="compositionally biased region" description="Basic residues" evidence="1">
    <location>
        <begin position="340"/>
        <end position="351"/>
    </location>
</feature>
<feature type="compositionally biased region" description="Basic and acidic residues" evidence="1">
    <location>
        <begin position="227"/>
        <end position="236"/>
    </location>
</feature>
<feature type="compositionally biased region" description="Polar residues" evidence="1">
    <location>
        <begin position="157"/>
        <end position="195"/>
    </location>
</feature>
<feature type="compositionally biased region" description="Gly residues" evidence="1">
    <location>
        <begin position="1144"/>
        <end position="1160"/>
    </location>
</feature>
<accession>A0A5C3L8W5</accession>
<feature type="region of interest" description="Disordered" evidence="1">
    <location>
        <begin position="635"/>
        <end position="1288"/>
    </location>
</feature>
<keyword evidence="2" id="KW-0812">Transmembrane</keyword>
<feature type="compositionally biased region" description="Low complexity" evidence="1">
    <location>
        <begin position="819"/>
        <end position="871"/>
    </location>
</feature>
<evidence type="ECO:0000313" key="4">
    <source>
        <dbReference type="Proteomes" id="UP000307440"/>
    </source>
</evidence>
<feature type="compositionally biased region" description="Polar residues" evidence="1">
    <location>
        <begin position="805"/>
        <end position="816"/>
    </location>
</feature>
<feature type="compositionally biased region" description="Polar residues" evidence="1">
    <location>
        <begin position="1236"/>
        <end position="1245"/>
    </location>
</feature>
<feature type="compositionally biased region" description="Basic and acidic residues" evidence="1">
    <location>
        <begin position="119"/>
        <end position="132"/>
    </location>
</feature>
<feature type="region of interest" description="Disordered" evidence="1">
    <location>
        <begin position="157"/>
        <end position="401"/>
    </location>
</feature>
<keyword evidence="2" id="KW-1133">Transmembrane helix</keyword>
<feature type="compositionally biased region" description="Low complexity" evidence="1">
    <location>
        <begin position="731"/>
        <end position="779"/>
    </location>
</feature>
<feature type="compositionally biased region" description="Low complexity" evidence="1">
    <location>
        <begin position="937"/>
        <end position="955"/>
    </location>
</feature>
<reference evidence="3 4" key="1">
    <citation type="journal article" date="2019" name="Nat. Ecol. Evol.">
        <title>Megaphylogeny resolves global patterns of mushroom evolution.</title>
        <authorList>
            <person name="Varga T."/>
            <person name="Krizsan K."/>
            <person name="Foldi C."/>
            <person name="Dima B."/>
            <person name="Sanchez-Garcia M."/>
            <person name="Sanchez-Ramirez S."/>
            <person name="Szollosi G.J."/>
            <person name="Szarkandi J.G."/>
            <person name="Papp V."/>
            <person name="Albert L."/>
            <person name="Andreopoulos W."/>
            <person name="Angelini C."/>
            <person name="Antonin V."/>
            <person name="Barry K.W."/>
            <person name="Bougher N.L."/>
            <person name="Buchanan P."/>
            <person name="Buyck B."/>
            <person name="Bense V."/>
            <person name="Catcheside P."/>
            <person name="Chovatia M."/>
            <person name="Cooper J."/>
            <person name="Damon W."/>
            <person name="Desjardin D."/>
            <person name="Finy P."/>
            <person name="Geml J."/>
            <person name="Haridas S."/>
            <person name="Hughes K."/>
            <person name="Justo A."/>
            <person name="Karasinski D."/>
            <person name="Kautmanova I."/>
            <person name="Kiss B."/>
            <person name="Kocsube S."/>
            <person name="Kotiranta H."/>
            <person name="LaButti K.M."/>
            <person name="Lechner B.E."/>
            <person name="Liimatainen K."/>
            <person name="Lipzen A."/>
            <person name="Lukacs Z."/>
            <person name="Mihaltcheva S."/>
            <person name="Morgado L.N."/>
            <person name="Niskanen T."/>
            <person name="Noordeloos M.E."/>
            <person name="Ohm R.A."/>
            <person name="Ortiz-Santana B."/>
            <person name="Ovrebo C."/>
            <person name="Racz N."/>
            <person name="Riley R."/>
            <person name="Savchenko A."/>
            <person name="Shiryaev A."/>
            <person name="Soop K."/>
            <person name="Spirin V."/>
            <person name="Szebenyi C."/>
            <person name="Tomsovsky M."/>
            <person name="Tulloss R.E."/>
            <person name="Uehling J."/>
            <person name="Grigoriev I.V."/>
            <person name="Vagvolgyi C."/>
            <person name="Papp T."/>
            <person name="Martin F.M."/>
            <person name="Miettinen O."/>
            <person name="Hibbett D.S."/>
            <person name="Nagy L.G."/>
        </authorList>
    </citation>
    <scope>NUCLEOTIDE SEQUENCE [LARGE SCALE GENOMIC DNA]</scope>
    <source>
        <strain evidence="3 4">CBS 121175</strain>
    </source>
</reference>
<dbReference type="Proteomes" id="UP000307440">
    <property type="component" value="Unassembled WGS sequence"/>
</dbReference>
<evidence type="ECO:0000256" key="2">
    <source>
        <dbReference type="SAM" id="Phobius"/>
    </source>
</evidence>
<feature type="compositionally biased region" description="Low complexity" evidence="1">
    <location>
        <begin position="1261"/>
        <end position="1277"/>
    </location>
</feature>
<name>A0A5C3L8W5_COPMA</name>
<feature type="compositionally biased region" description="Low complexity" evidence="1">
    <location>
        <begin position="1161"/>
        <end position="1178"/>
    </location>
</feature>
<dbReference type="EMBL" id="ML210152">
    <property type="protein sequence ID" value="TFK28933.1"/>
    <property type="molecule type" value="Genomic_DNA"/>
</dbReference>
<feature type="compositionally biased region" description="Polar residues" evidence="1">
    <location>
        <begin position="924"/>
        <end position="933"/>
    </location>
</feature>
<feature type="compositionally biased region" description="Polar residues" evidence="1">
    <location>
        <begin position="97"/>
        <end position="109"/>
    </location>
</feature>
<proteinExistence type="predicted"/>